<feature type="domain" description="Helicase ATP-binding" evidence="8">
    <location>
        <begin position="69"/>
        <end position="248"/>
    </location>
</feature>
<feature type="short sequence motif" description="Q motif" evidence="6">
    <location>
        <begin position="38"/>
        <end position="66"/>
    </location>
</feature>
<dbReference type="InterPro" id="IPR001650">
    <property type="entry name" value="Helicase_C-like"/>
</dbReference>
<proteinExistence type="inferred from homology"/>
<dbReference type="CDD" id="cd00268">
    <property type="entry name" value="DEADc"/>
    <property type="match status" value="1"/>
</dbReference>
<organism evidence="11 12">
    <name type="scientific">Corynebacterium zhongnanshanii</name>
    <dbReference type="NCBI Taxonomy" id="2768834"/>
    <lineage>
        <taxon>Bacteria</taxon>
        <taxon>Bacillati</taxon>
        <taxon>Actinomycetota</taxon>
        <taxon>Actinomycetes</taxon>
        <taxon>Mycobacteriales</taxon>
        <taxon>Corynebacteriaceae</taxon>
        <taxon>Corynebacterium</taxon>
    </lineage>
</organism>
<evidence type="ECO:0000259" key="10">
    <source>
        <dbReference type="PROSITE" id="PS51195"/>
    </source>
</evidence>
<evidence type="ECO:0000256" key="6">
    <source>
        <dbReference type="PROSITE-ProRule" id="PRU00552"/>
    </source>
</evidence>
<dbReference type="InterPro" id="IPR000629">
    <property type="entry name" value="RNA-helicase_DEAD-box_CS"/>
</dbReference>
<dbReference type="PROSITE" id="PS51194">
    <property type="entry name" value="HELICASE_CTER"/>
    <property type="match status" value="1"/>
</dbReference>
<keyword evidence="12" id="KW-1185">Reference proteome</keyword>
<evidence type="ECO:0000313" key="12">
    <source>
        <dbReference type="Proteomes" id="UP000436181"/>
    </source>
</evidence>
<dbReference type="EMBL" id="WBZJ01000001">
    <property type="protein sequence ID" value="KAB3522993.1"/>
    <property type="molecule type" value="Genomic_DNA"/>
</dbReference>
<comment type="caution">
    <text evidence="11">The sequence shown here is derived from an EMBL/GenBank/DDBJ whole genome shotgun (WGS) entry which is preliminary data.</text>
</comment>
<dbReference type="SMART" id="SM00490">
    <property type="entry name" value="HELICc"/>
    <property type="match status" value="1"/>
</dbReference>
<evidence type="ECO:0000256" key="7">
    <source>
        <dbReference type="RuleBase" id="RU000492"/>
    </source>
</evidence>
<dbReference type="InterPro" id="IPR044742">
    <property type="entry name" value="DEAD/DEAH_RhlB"/>
</dbReference>
<dbReference type="Pfam" id="PF00270">
    <property type="entry name" value="DEAD"/>
    <property type="match status" value="1"/>
</dbReference>
<dbReference type="PROSITE" id="PS51195">
    <property type="entry name" value="Q_MOTIF"/>
    <property type="match status" value="1"/>
</dbReference>
<dbReference type="CDD" id="cd18787">
    <property type="entry name" value="SF2_C_DEAD"/>
    <property type="match status" value="1"/>
</dbReference>
<evidence type="ECO:0000256" key="5">
    <source>
        <dbReference type="ARBA" id="ARBA00038437"/>
    </source>
</evidence>
<dbReference type="InterPro" id="IPR011545">
    <property type="entry name" value="DEAD/DEAH_box_helicase_dom"/>
</dbReference>
<evidence type="ECO:0000256" key="3">
    <source>
        <dbReference type="ARBA" id="ARBA00022806"/>
    </source>
</evidence>
<evidence type="ECO:0000259" key="8">
    <source>
        <dbReference type="PROSITE" id="PS51192"/>
    </source>
</evidence>
<dbReference type="Gene3D" id="3.40.50.300">
    <property type="entry name" value="P-loop containing nucleotide triphosphate hydrolases"/>
    <property type="match status" value="2"/>
</dbReference>
<dbReference type="InterPro" id="IPR014014">
    <property type="entry name" value="RNA_helicase_DEAD_Q_motif"/>
</dbReference>
<keyword evidence="2 7" id="KW-0378">Hydrolase</keyword>
<protein>
    <submittedName>
        <fullName evidence="11">DEAD/DEAH box helicase</fullName>
    </submittedName>
</protein>
<dbReference type="SUPFAM" id="SSF52540">
    <property type="entry name" value="P-loop containing nucleoside triphosphate hydrolases"/>
    <property type="match status" value="1"/>
</dbReference>
<dbReference type="GO" id="GO:0004386">
    <property type="term" value="F:helicase activity"/>
    <property type="evidence" value="ECO:0007669"/>
    <property type="project" value="UniProtKB-KW"/>
</dbReference>
<dbReference type="PANTHER" id="PTHR47959">
    <property type="entry name" value="ATP-DEPENDENT RNA HELICASE RHLE-RELATED"/>
    <property type="match status" value="1"/>
</dbReference>
<dbReference type="InterPro" id="IPR027417">
    <property type="entry name" value="P-loop_NTPase"/>
</dbReference>
<sequence length="441" mass="48553">MISRCHCTRRCSSVTIIAVYKHRVPERWVHVATGSTALTFADLGVAMEIIEALEDRGIRTPFSIQELALPVALRGRDIIGQARTGTGKTLGFGIPLLDRVFDDAEVSAPDGTPRALVVVPTRELCAQVAEDLVSAGEHLPLKIKAVYGGVAFEPQIAALKSGVDVLVGTPGRVLDLSRRGHLTLSTVEILVLDEADEMLDQGFIEDMRTILLLAKPPQGHRQTMLFSATLPAPVMELTREFMRKPVRIQADSGSSKATHESTRQVVFQSHQLDREEALAKILGAAEVERTIVFVRTQRQAGMLGEKLYKRGFPACSIHGGLRQVERERSLKAFRTGQVSVIVATDVAARGIDVEGVSHVINVQCPTDERSYVHRIGRTGRAGQEGMAITLVGWDEVHRWNAIAESLGLQQFVDPPQWFSESPDFLESVGLTPGRRSRRRRR</sequence>
<evidence type="ECO:0000256" key="2">
    <source>
        <dbReference type="ARBA" id="ARBA00022801"/>
    </source>
</evidence>
<keyword evidence="3 7" id="KW-0347">Helicase</keyword>
<name>A0ABQ6VGT4_9CORY</name>
<keyword evidence="1 7" id="KW-0547">Nucleotide-binding</keyword>
<dbReference type="InterPro" id="IPR050079">
    <property type="entry name" value="DEAD_box_RNA_helicase"/>
</dbReference>
<dbReference type="PROSITE" id="PS51192">
    <property type="entry name" value="HELICASE_ATP_BIND_1"/>
    <property type="match status" value="1"/>
</dbReference>
<evidence type="ECO:0000313" key="11">
    <source>
        <dbReference type="EMBL" id="KAB3522993.1"/>
    </source>
</evidence>
<evidence type="ECO:0000259" key="9">
    <source>
        <dbReference type="PROSITE" id="PS51194"/>
    </source>
</evidence>
<reference evidence="11 12" key="1">
    <citation type="submission" date="2019-10" db="EMBL/GenBank/DDBJ databases">
        <title>Corynebacterium sp novel species isolated from the respiratory tract of Marmot.</title>
        <authorList>
            <person name="Zhang G."/>
        </authorList>
    </citation>
    <scope>NUCLEOTIDE SEQUENCE [LARGE SCALE GENOMIC DNA]</scope>
    <source>
        <strain evidence="11 12">336</strain>
    </source>
</reference>
<gene>
    <name evidence="11" type="ORF">F8377_02180</name>
</gene>
<feature type="domain" description="DEAD-box RNA helicase Q" evidence="10">
    <location>
        <begin position="38"/>
        <end position="66"/>
    </location>
</feature>
<feature type="domain" description="Helicase C-terminal" evidence="9">
    <location>
        <begin position="273"/>
        <end position="429"/>
    </location>
</feature>
<keyword evidence="4 7" id="KW-0067">ATP-binding</keyword>
<accession>A0ABQ6VGT4</accession>
<dbReference type="SMART" id="SM00487">
    <property type="entry name" value="DEXDc"/>
    <property type="match status" value="1"/>
</dbReference>
<dbReference type="Pfam" id="PF00271">
    <property type="entry name" value="Helicase_C"/>
    <property type="match status" value="1"/>
</dbReference>
<evidence type="ECO:0000256" key="1">
    <source>
        <dbReference type="ARBA" id="ARBA00022741"/>
    </source>
</evidence>
<dbReference type="Proteomes" id="UP000436181">
    <property type="component" value="Unassembled WGS sequence"/>
</dbReference>
<evidence type="ECO:0000256" key="4">
    <source>
        <dbReference type="ARBA" id="ARBA00022840"/>
    </source>
</evidence>
<dbReference type="PROSITE" id="PS00039">
    <property type="entry name" value="DEAD_ATP_HELICASE"/>
    <property type="match status" value="1"/>
</dbReference>
<comment type="similarity">
    <text evidence="5 7">Belongs to the DEAD box helicase family.</text>
</comment>
<dbReference type="InterPro" id="IPR014001">
    <property type="entry name" value="Helicase_ATP-bd"/>
</dbReference>
<dbReference type="PANTHER" id="PTHR47959:SF13">
    <property type="entry name" value="ATP-DEPENDENT RNA HELICASE RHLE"/>
    <property type="match status" value="1"/>
</dbReference>